<dbReference type="GO" id="GO:0016787">
    <property type="term" value="F:hydrolase activity"/>
    <property type="evidence" value="ECO:0007669"/>
    <property type="project" value="UniProtKB-KW"/>
</dbReference>
<dbReference type="InterPro" id="IPR000073">
    <property type="entry name" value="AB_hydrolase_1"/>
</dbReference>
<keyword evidence="2" id="KW-0378">Hydrolase</keyword>
<reference evidence="3" key="1">
    <citation type="submission" date="2018-09" db="EMBL/GenBank/DDBJ databases">
        <authorList>
            <person name="Livingstone P.G."/>
            <person name="Whitworth D.E."/>
        </authorList>
    </citation>
    <scope>NUCLEOTIDE SEQUENCE [LARGE SCALE GENOMIC DNA]</scope>
    <source>
        <strain evidence="3">CA040B</strain>
    </source>
</reference>
<evidence type="ECO:0000313" key="2">
    <source>
        <dbReference type="EMBL" id="RKH37623.1"/>
    </source>
</evidence>
<dbReference type="GO" id="GO:0016020">
    <property type="term" value="C:membrane"/>
    <property type="evidence" value="ECO:0007669"/>
    <property type="project" value="TreeGrafter"/>
</dbReference>
<feature type="domain" description="AB hydrolase-1" evidence="1">
    <location>
        <begin position="196"/>
        <end position="439"/>
    </location>
</feature>
<evidence type="ECO:0000313" key="3">
    <source>
        <dbReference type="Proteomes" id="UP000273405"/>
    </source>
</evidence>
<gene>
    <name evidence="2" type="ORF">D7X12_28945</name>
</gene>
<comment type="caution">
    <text evidence="2">The sequence shown here is derived from an EMBL/GenBank/DDBJ whole genome shotgun (WGS) entry which is preliminary data.</text>
</comment>
<dbReference type="Pfam" id="PF00561">
    <property type="entry name" value="Abhydrolase_1"/>
    <property type="match status" value="1"/>
</dbReference>
<dbReference type="OrthoDB" id="9785408at2"/>
<dbReference type="RefSeq" id="WP_120628494.1">
    <property type="nucleotide sequence ID" value="NZ_RAWG01000230.1"/>
</dbReference>
<dbReference type="EMBL" id="RAWG01000230">
    <property type="protein sequence ID" value="RKH37623.1"/>
    <property type="molecule type" value="Genomic_DNA"/>
</dbReference>
<dbReference type="Proteomes" id="UP000273405">
    <property type="component" value="Unassembled WGS sequence"/>
</dbReference>
<dbReference type="InterPro" id="IPR050266">
    <property type="entry name" value="AB_hydrolase_sf"/>
</dbReference>
<dbReference type="PANTHER" id="PTHR43798">
    <property type="entry name" value="MONOACYLGLYCEROL LIPASE"/>
    <property type="match status" value="1"/>
</dbReference>
<organism evidence="2 3">
    <name type="scientific">Corallococcus sicarius</name>
    <dbReference type="NCBI Taxonomy" id="2316726"/>
    <lineage>
        <taxon>Bacteria</taxon>
        <taxon>Pseudomonadati</taxon>
        <taxon>Myxococcota</taxon>
        <taxon>Myxococcia</taxon>
        <taxon>Myxococcales</taxon>
        <taxon>Cystobacterineae</taxon>
        <taxon>Myxococcaceae</taxon>
        <taxon>Corallococcus</taxon>
    </lineage>
</organism>
<dbReference type="InterPro" id="IPR029058">
    <property type="entry name" value="AB_hydrolase_fold"/>
</dbReference>
<dbReference type="PANTHER" id="PTHR43798:SF33">
    <property type="entry name" value="HYDROLASE, PUTATIVE (AFU_ORTHOLOGUE AFUA_2G14860)-RELATED"/>
    <property type="match status" value="1"/>
</dbReference>
<name>A0A3A8N0P4_9BACT</name>
<dbReference type="SUPFAM" id="SSF53474">
    <property type="entry name" value="alpha/beta-Hydrolases"/>
    <property type="match status" value="1"/>
</dbReference>
<sequence>MASGPDTLVPTAFSRLLQSLDETLREVRSREPGYFGQRPLQSTLPANVRFLSAASAADAVLAASSGPPGRYRIVASANSGPSRLGELLGGAYGVDLRLGAAPSALSAVDRLFESRTEAARSAFTSARTALTEHVRPADAVSPAELMDLASAWHRHHSDTHDAERARLTGLPAVPQRGVPSGGSTSIQVFGETGPYVVIVNAIAQDPGYWLRFIHLLARDHRVVIWQLKSLREDGQVATLDDYDRELAAIIDTATEGPVHLIGWCTGPKLCTRYALAHPQRVASMVFLAGNYRPFGDASLDTPYERALEKVFQLLSRSPGMAPLVRTTIADAVNAGRTQSDSGSDFGAEVLGRIDPSLMPYIMGPYATNESTLQYAKQIGEFWKVSIETDVRAIQAPVLVIGAELDRIVASKLGLRVANTLPRARFVELPGATHYCMHDRPGELTSIIGRFVGEQTAKPAS</sequence>
<dbReference type="AlphaFoldDB" id="A0A3A8N0P4"/>
<accession>A0A3A8N0P4</accession>
<dbReference type="Gene3D" id="3.40.50.1820">
    <property type="entry name" value="alpha/beta hydrolase"/>
    <property type="match status" value="1"/>
</dbReference>
<protein>
    <submittedName>
        <fullName evidence="2">Alpha/beta hydrolase</fullName>
    </submittedName>
</protein>
<keyword evidence="3" id="KW-1185">Reference proteome</keyword>
<evidence type="ECO:0000259" key="1">
    <source>
        <dbReference type="Pfam" id="PF00561"/>
    </source>
</evidence>
<proteinExistence type="predicted"/>